<reference evidence="2" key="1">
    <citation type="submission" date="2018-01" db="EMBL/GenBank/DDBJ databases">
        <authorList>
            <person name="Li J."/>
        </authorList>
    </citation>
    <scope>NUCLEOTIDE SEQUENCE [LARGE SCALE GENOMIC DNA]</scope>
    <source>
        <strain evidence="2">2184</strain>
    </source>
</reference>
<dbReference type="InterPro" id="IPR005152">
    <property type="entry name" value="Lipase_secreted"/>
</dbReference>
<accession>A0A2S0WCT1</accession>
<dbReference type="PANTHER" id="PTHR34853:SF1">
    <property type="entry name" value="LIPASE 5"/>
    <property type="match status" value="1"/>
</dbReference>
<protein>
    <submittedName>
        <fullName evidence="1">Triacylglycerol lipase</fullName>
    </submittedName>
</protein>
<name>A0A2S0WCT1_9CORY</name>
<dbReference type="Gene3D" id="3.40.50.1820">
    <property type="entry name" value="alpha/beta hydrolase"/>
    <property type="match status" value="1"/>
</dbReference>
<dbReference type="SUPFAM" id="SSF53474">
    <property type="entry name" value="alpha/beta-Hydrolases"/>
    <property type="match status" value="1"/>
</dbReference>
<dbReference type="AlphaFoldDB" id="A0A2S0WCT1"/>
<dbReference type="EMBL" id="CP026948">
    <property type="protein sequence ID" value="AWB83578.1"/>
    <property type="molecule type" value="Genomic_DNA"/>
</dbReference>
<keyword evidence="2" id="KW-1185">Reference proteome</keyword>
<sequence length="488" mass="51315">MRATFRVKTLAIGLAAAAASSATPVLATAQELSSVQGPHDGAPLGGSSIVQSGEEFFAPVDNLGDYAPGEVISTRTIPYHFVGLPIPVQVVQIKYRSTDHDDKPTYNITSVVKPTGESNGRLVSMHSVYDSLDPAHSPSRAIAGNIALGLFNSWIETPTIVQMLAGGYTVAVTDIEGQDANFFDGPTYGRLTLDGIRAAERTPETGLSPDAPVGLIGYSGGSIASVWAAQLAPTYAPDINARLVGSAAGGVPTNVLNLVNYIDGAPFWGPLTVMILIGLSRSYDFSLEPYLSDYGKHMVDDLSRATITEVSASFAGVDWASLFKPEYRDPRSIPEFVDAVNRNNPILAADPATPFFIGQANNGEITGTPTGPEGIGTGDGITVTGDTRALAHKYCEAGNPVIYHEYAIMEHTAGFLTFSAGAWPWLQDRFDGKPAGTNCGDFPAGNPAEPATTVPPAKGGTQEYPKDLAGLREFLKGRGSSGSSMSSR</sequence>
<dbReference type="KEGG" id="clia:C3E79_02975"/>
<organism evidence="1 2">
    <name type="scientific">Corynebacterium liangguodongii</name>
    <dbReference type="NCBI Taxonomy" id="2079535"/>
    <lineage>
        <taxon>Bacteria</taxon>
        <taxon>Bacillati</taxon>
        <taxon>Actinomycetota</taxon>
        <taxon>Actinomycetes</taxon>
        <taxon>Mycobacteriales</taxon>
        <taxon>Corynebacteriaceae</taxon>
        <taxon>Corynebacterium</taxon>
    </lineage>
</organism>
<dbReference type="Gene3D" id="1.10.260.130">
    <property type="match status" value="1"/>
</dbReference>
<proteinExistence type="predicted"/>
<dbReference type="RefSeq" id="WP_108403568.1">
    <property type="nucleotide sequence ID" value="NZ_CP026948.1"/>
</dbReference>
<dbReference type="Pfam" id="PF03583">
    <property type="entry name" value="LIP"/>
    <property type="match status" value="1"/>
</dbReference>
<evidence type="ECO:0000313" key="2">
    <source>
        <dbReference type="Proteomes" id="UP000244754"/>
    </source>
</evidence>
<dbReference type="Proteomes" id="UP000244754">
    <property type="component" value="Chromosome"/>
</dbReference>
<dbReference type="OrthoDB" id="9798122at2"/>
<dbReference type="PANTHER" id="PTHR34853">
    <property type="match status" value="1"/>
</dbReference>
<gene>
    <name evidence="1" type="ORF">C3E79_02975</name>
</gene>
<dbReference type="GO" id="GO:0016042">
    <property type="term" value="P:lipid catabolic process"/>
    <property type="evidence" value="ECO:0007669"/>
    <property type="project" value="InterPro"/>
</dbReference>
<evidence type="ECO:0000313" key="1">
    <source>
        <dbReference type="EMBL" id="AWB83578.1"/>
    </source>
</evidence>
<dbReference type="InterPro" id="IPR029058">
    <property type="entry name" value="AB_hydrolase_fold"/>
</dbReference>
<dbReference type="GO" id="GO:0004806">
    <property type="term" value="F:triacylglycerol lipase activity"/>
    <property type="evidence" value="ECO:0007669"/>
    <property type="project" value="InterPro"/>
</dbReference>